<keyword evidence="9" id="KW-1185">Reference proteome</keyword>
<dbReference type="PANTHER" id="PTHR13887:SF14">
    <property type="entry name" value="DISULFIDE BOND FORMATION PROTEIN D"/>
    <property type="match status" value="1"/>
</dbReference>
<evidence type="ECO:0000313" key="8">
    <source>
        <dbReference type="EMBL" id="PRY23420.1"/>
    </source>
</evidence>
<evidence type="ECO:0000256" key="3">
    <source>
        <dbReference type="ARBA" id="ARBA00023002"/>
    </source>
</evidence>
<keyword evidence="5" id="KW-0676">Redox-active center</keyword>
<evidence type="ECO:0000256" key="1">
    <source>
        <dbReference type="ARBA" id="ARBA00005791"/>
    </source>
</evidence>
<dbReference type="Gene3D" id="3.40.30.10">
    <property type="entry name" value="Glutaredoxin"/>
    <property type="match status" value="1"/>
</dbReference>
<accession>A0A2T0RQN9</accession>
<feature type="transmembrane region" description="Helical" evidence="6">
    <location>
        <begin position="26"/>
        <end position="49"/>
    </location>
</feature>
<dbReference type="Pfam" id="PF13462">
    <property type="entry name" value="Thioredoxin_4"/>
    <property type="match status" value="1"/>
</dbReference>
<organism evidence="8 9">
    <name type="scientific">Pseudosporangium ferrugineum</name>
    <dbReference type="NCBI Taxonomy" id="439699"/>
    <lineage>
        <taxon>Bacteria</taxon>
        <taxon>Bacillati</taxon>
        <taxon>Actinomycetota</taxon>
        <taxon>Actinomycetes</taxon>
        <taxon>Micromonosporales</taxon>
        <taxon>Micromonosporaceae</taxon>
        <taxon>Pseudosporangium</taxon>
    </lineage>
</organism>
<keyword evidence="3" id="KW-0560">Oxidoreductase</keyword>
<dbReference type="GO" id="GO:0016853">
    <property type="term" value="F:isomerase activity"/>
    <property type="evidence" value="ECO:0007669"/>
    <property type="project" value="UniProtKB-KW"/>
</dbReference>
<keyword evidence="8" id="KW-0413">Isomerase</keyword>
<dbReference type="RefSeq" id="WP_106129632.1">
    <property type="nucleotide sequence ID" value="NZ_PVZG01000015.1"/>
</dbReference>
<dbReference type="GO" id="GO:0016491">
    <property type="term" value="F:oxidoreductase activity"/>
    <property type="evidence" value="ECO:0007669"/>
    <property type="project" value="UniProtKB-KW"/>
</dbReference>
<evidence type="ECO:0000259" key="7">
    <source>
        <dbReference type="Pfam" id="PF13462"/>
    </source>
</evidence>
<keyword evidence="2" id="KW-0732">Signal</keyword>
<dbReference type="InterPro" id="IPR012336">
    <property type="entry name" value="Thioredoxin-like_fold"/>
</dbReference>
<dbReference type="AlphaFoldDB" id="A0A2T0RQN9"/>
<name>A0A2T0RQN9_9ACTN</name>
<keyword evidence="4" id="KW-1015">Disulfide bond</keyword>
<proteinExistence type="inferred from homology"/>
<evidence type="ECO:0000256" key="2">
    <source>
        <dbReference type="ARBA" id="ARBA00022729"/>
    </source>
</evidence>
<dbReference type="Proteomes" id="UP000239209">
    <property type="component" value="Unassembled WGS sequence"/>
</dbReference>
<sequence>MGKQARERSREMRKAQAAIADRRRPLVLGGVVVIVGLLIAIAVVVVNAMSGSGSDARNGALVTPRGATAAGALAVGQAAAPVRLEVYLDYMCPYCGRFEQANSAEIDKLLADGTVRLELYPLAFLDRMSQGSRYSTRAANAVVTVFDREPGKAMAFHEALFGAQPEEGTEGLSDDRIAELATQAGVAQNVVDVFRDRIFEPWIAKSTEAVFAAGITGTPTVKINGEVFKGDLYAPGPLTQALVAAKGRQ</sequence>
<keyword evidence="6" id="KW-1133">Transmembrane helix</keyword>
<keyword evidence="6" id="KW-0472">Membrane</keyword>
<evidence type="ECO:0000313" key="9">
    <source>
        <dbReference type="Proteomes" id="UP000239209"/>
    </source>
</evidence>
<dbReference type="OrthoDB" id="117402at2"/>
<dbReference type="EMBL" id="PVZG01000015">
    <property type="protein sequence ID" value="PRY23420.1"/>
    <property type="molecule type" value="Genomic_DNA"/>
</dbReference>
<comment type="caution">
    <text evidence="8">The sequence shown here is derived from an EMBL/GenBank/DDBJ whole genome shotgun (WGS) entry which is preliminary data.</text>
</comment>
<dbReference type="SUPFAM" id="SSF52833">
    <property type="entry name" value="Thioredoxin-like"/>
    <property type="match status" value="1"/>
</dbReference>
<evidence type="ECO:0000256" key="4">
    <source>
        <dbReference type="ARBA" id="ARBA00023157"/>
    </source>
</evidence>
<evidence type="ECO:0000256" key="6">
    <source>
        <dbReference type="SAM" id="Phobius"/>
    </source>
</evidence>
<protein>
    <submittedName>
        <fullName evidence="8">Protein-disulfide isomerase</fullName>
    </submittedName>
</protein>
<dbReference type="PANTHER" id="PTHR13887">
    <property type="entry name" value="GLUTATHIONE S-TRANSFERASE KAPPA"/>
    <property type="match status" value="1"/>
</dbReference>
<evidence type="ECO:0000256" key="5">
    <source>
        <dbReference type="ARBA" id="ARBA00023284"/>
    </source>
</evidence>
<dbReference type="InterPro" id="IPR036249">
    <property type="entry name" value="Thioredoxin-like_sf"/>
</dbReference>
<keyword evidence="6" id="KW-0812">Transmembrane</keyword>
<reference evidence="8 9" key="1">
    <citation type="submission" date="2018-03" db="EMBL/GenBank/DDBJ databases">
        <title>Genomic Encyclopedia of Archaeal and Bacterial Type Strains, Phase II (KMG-II): from individual species to whole genera.</title>
        <authorList>
            <person name="Goeker M."/>
        </authorList>
    </citation>
    <scope>NUCLEOTIDE SEQUENCE [LARGE SCALE GENOMIC DNA]</scope>
    <source>
        <strain evidence="8 9">DSM 45348</strain>
    </source>
</reference>
<comment type="similarity">
    <text evidence="1">Belongs to the thioredoxin family. DsbA subfamily.</text>
</comment>
<gene>
    <name evidence="8" type="ORF">CLV70_115153</name>
</gene>
<feature type="domain" description="Thioredoxin-like fold" evidence="7">
    <location>
        <begin position="72"/>
        <end position="230"/>
    </location>
</feature>